<keyword evidence="8" id="KW-0804">Transcription</keyword>
<evidence type="ECO:0000313" key="12">
    <source>
        <dbReference type="EMBL" id="MBK3517272.1"/>
    </source>
</evidence>
<dbReference type="Pfam" id="PF00309">
    <property type="entry name" value="Sigma54_AID"/>
    <property type="match status" value="1"/>
</dbReference>
<keyword evidence="6" id="KW-0731">Sigma factor</keyword>
<keyword evidence="2" id="KW-0240">DNA-directed RNA polymerase</keyword>
<dbReference type="InterPro" id="IPR007634">
    <property type="entry name" value="RNA_pol_sigma_54_DNA-bd"/>
</dbReference>
<feature type="compositionally biased region" description="Acidic residues" evidence="9">
    <location>
        <begin position="56"/>
        <end position="69"/>
    </location>
</feature>
<gene>
    <name evidence="12" type="primary">rpoN</name>
    <name evidence="12" type="ORF">JIV24_07970</name>
</gene>
<dbReference type="Gene3D" id="1.10.10.60">
    <property type="entry name" value="Homeodomain-like"/>
    <property type="match status" value="1"/>
</dbReference>
<dbReference type="RefSeq" id="WP_200464500.1">
    <property type="nucleotide sequence ID" value="NZ_JAENRR010000014.1"/>
</dbReference>
<evidence type="ECO:0000256" key="4">
    <source>
        <dbReference type="ARBA" id="ARBA00022695"/>
    </source>
</evidence>
<dbReference type="PIRSF" id="PIRSF000774">
    <property type="entry name" value="RpoN"/>
    <property type="match status" value="1"/>
</dbReference>
<comment type="caution">
    <text evidence="12">The sequence shown here is derived from an EMBL/GenBank/DDBJ whole genome shotgun (WGS) entry which is preliminary data.</text>
</comment>
<evidence type="ECO:0000259" key="10">
    <source>
        <dbReference type="Pfam" id="PF04552"/>
    </source>
</evidence>
<evidence type="ECO:0000256" key="6">
    <source>
        <dbReference type="ARBA" id="ARBA00023082"/>
    </source>
</evidence>
<dbReference type="Gene3D" id="1.10.10.1330">
    <property type="entry name" value="RNA polymerase sigma-54 factor, core-binding domain"/>
    <property type="match status" value="1"/>
</dbReference>
<feature type="domain" description="RNA polymerase sigma factor 54 core-binding" evidence="11">
    <location>
        <begin position="107"/>
        <end position="299"/>
    </location>
</feature>
<reference evidence="12 13" key="1">
    <citation type="submission" date="2021-01" db="EMBL/GenBank/DDBJ databases">
        <title>Carboxyliciviraga sp.nov., isolated from coastal sediments.</title>
        <authorList>
            <person name="Lu D."/>
            <person name="Zhang T."/>
        </authorList>
    </citation>
    <scope>NUCLEOTIDE SEQUENCE [LARGE SCALE GENOMIC DNA]</scope>
    <source>
        <strain evidence="12 13">N1Y132</strain>
    </source>
</reference>
<evidence type="ECO:0000256" key="2">
    <source>
        <dbReference type="ARBA" id="ARBA00022478"/>
    </source>
</evidence>
<organism evidence="12 13">
    <name type="scientific">Carboxylicivirga marina</name>
    <dbReference type="NCBI Taxonomy" id="2800988"/>
    <lineage>
        <taxon>Bacteria</taxon>
        <taxon>Pseudomonadati</taxon>
        <taxon>Bacteroidota</taxon>
        <taxon>Bacteroidia</taxon>
        <taxon>Marinilabiliales</taxon>
        <taxon>Marinilabiliaceae</taxon>
        <taxon>Carboxylicivirga</taxon>
    </lineage>
</organism>
<dbReference type="Proteomes" id="UP000605676">
    <property type="component" value="Unassembled WGS sequence"/>
</dbReference>
<dbReference type="PANTHER" id="PTHR32248">
    <property type="entry name" value="RNA POLYMERASE SIGMA-54 FACTOR"/>
    <property type="match status" value="1"/>
</dbReference>
<dbReference type="PROSITE" id="PS50044">
    <property type="entry name" value="SIGMA54_3"/>
    <property type="match status" value="1"/>
</dbReference>
<dbReference type="PRINTS" id="PR00045">
    <property type="entry name" value="SIGMA54FCT"/>
</dbReference>
<evidence type="ECO:0000256" key="3">
    <source>
        <dbReference type="ARBA" id="ARBA00022679"/>
    </source>
</evidence>
<evidence type="ECO:0000313" key="13">
    <source>
        <dbReference type="Proteomes" id="UP000605676"/>
    </source>
</evidence>
<dbReference type="NCBIfam" id="TIGR02395">
    <property type="entry name" value="rpoN_sigma"/>
    <property type="match status" value="1"/>
</dbReference>
<keyword evidence="13" id="KW-1185">Reference proteome</keyword>
<evidence type="ECO:0000256" key="7">
    <source>
        <dbReference type="ARBA" id="ARBA00023125"/>
    </source>
</evidence>
<protein>
    <submittedName>
        <fullName evidence="12">RNA polymerase factor sigma-54</fullName>
    </submittedName>
</protein>
<dbReference type="Pfam" id="PF04963">
    <property type="entry name" value="Sigma54_CBD"/>
    <property type="match status" value="1"/>
</dbReference>
<evidence type="ECO:0000256" key="5">
    <source>
        <dbReference type="ARBA" id="ARBA00023015"/>
    </source>
</evidence>
<dbReference type="Pfam" id="PF04552">
    <property type="entry name" value="Sigma54_DBD"/>
    <property type="match status" value="1"/>
</dbReference>
<feature type="domain" description="RNA polymerase sigma factor 54 DNA-binding" evidence="10">
    <location>
        <begin position="323"/>
        <end position="480"/>
    </location>
</feature>
<dbReference type="PANTHER" id="PTHR32248:SF4">
    <property type="entry name" value="RNA POLYMERASE SIGMA-54 FACTOR"/>
    <property type="match status" value="1"/>
</dbReference>
<dbReference type="InterPro" id="IPR038709">
    <property type="entry name" value="RpoN_core-bd_sf"/>
</dbReference>
<keyword evidence="3" id="KW-0808">Transferase</keyword>
<proteinExistence type="inferred from homology"/>
<evidence type="ECO:0000256" key="1">
    <source>
        <dbReference type="ARBA" id="ARBA00008798"/>
    </source>
</evidence>
<sequence length="482" mass="56502">MLKQSLQQKLLQKLSPLQIQVIKLLEIPTTQLEQRIKKELEENPILELEREQQDPDKDEQEAPEQEIERDELSIDEYINNEDIPAYKLQARNFSKDDKHEDIPFSTGATFHEHLIAQLGLRILNDRQRNIAEYIIGNIDEDGYLRREVDEIIDDLAFAQNIEVDEREALDVLEIVQDFDPAGVAARDLQECLLLQIKRKDRTFPDIENAFQVLRHHFEEFTRKHYDKISKRLHIDEEELKDALAEILKLNPKPGSSYSNPMTKTVQHIIPDFILEVEDDQFQLSLNNRNVPELRISNTYSDMLQDYSANKKNQTQDKKDAVMFVKQKLDSAKWFIDAIKQRQNTLMTVMNSILEYQNDYFLEGDETKMKPMILKDIAERTNLDISTISRVSNSKYIQTHFGIFALKYFFSEGMQTDTGEEVSTREIKKILEECIANEDKRKPLTDDKLAAILKEKSYNIARRTVAKYREQLNIPVARLRKEL</sequence>
<feature type="region of interest" description="Disordered" evidence="9">
    <location>
        <begin position="43"/>
        <end position="72"/>
    </location>
</feature>
<name>A0ABS1HHY6_9BACT</name>
<evidence type="ECO:0000256" key="9">
    <source>
        <dbReference type="SAM" id="MobiDB-lite"/>
    </source>
</evidence>
<dbReference type="InterPro" id="IPR007046">
    <property type="entry name" value="RNA_pol_sigma_54_core-bd"/>
</dbReference>
<dbReference type="InterPro" id="IPR000394">
    <property type="entry name" value="RNA_pol_sigma_54"/>
</dbReference>
<feature type="compositionally biased region" description="Basic and acidic residues" evidence="9">
    <location>
        <begin position="43"/>
        <end position="55"/>
    </location>
</feature>
<accession>A0ABS1HHY6</accession>
<keyword evidence="5" id="KW-0805">Transcription regulation</keyword>
<evidence type="ECO:0000259" key="11">
    <source>
        <dbReference type="Pfam" id="PF04963"/>
    </source>
</evidence>
<dbReference type="PROSITE" id="PS00718">
    <property type="entry name" value="SIGMA54_2"/>
    <property type="match status" value="1"/>
</dbReference>
<dbReference type="EMBL" id="JAENRR010000014">
    <property type="protein sequence ID" value="MBK3517272.1"/>
    <property type="molecule type" value="Genomic_DNA"/>
</dbReference>
<keyword evidence="4" id="KW-0548">Nucleotidyltransferase</keyword>
<evidence type="ECO:0000256" key="8">
    <source>
        <dbReference type="ARBA" id="ARBA00023163"/>
    </source>
</evidence>
<comment type="similarity">
    <text evidence="1">Belongs to the sigma-54 factor family.</text>
</comment>
<keyword evidence="7" id="KW-0238">DNA-binding</keyword>